<accession>A0A2J5P504</accession>
<organism evidence="1 2">
    <name type="scientific">Klebsiella michiganensis</name>
    <dbReference type="NCBI Taxonomy" id="1134687"/>
    <lineage>
        <taxon>Bacteria</taxon>
        <taxon>Pseudomonadati</taxon>
        <taxon>Pseudomonadota</taxon>
        <taxon>Gammaproteobacteria</taxon>
        <taxon>Enterobacterales</taxon>
        <taxon>Enterobacteriaceae</taxon>
        <taxon>Klebsiella/Raoultella group</taxon>
        <taxon>Klebsiella</taxon>
    </lineage>
</organism>
<comment type="caution">
    <text evidence="1">The sequence shown here is derived from an EMBL/GenBank/DDBJ whole genome shotgun (WGS) entry which is preliminary data.</text>
</comment>
<reference evidence="1 2" key="1">
    <citation type="submission" date="2017-11" db="EMBL/GenBank/DDBJ databases">
        <authorList>
            <person name="Han C.G."/>
        </authorList>
    </citation>
    <scope>NUCLEOTIDE SEQUENCE [LARGE SCALE GENOMIC DNA]</scope>
    <source>
        <strain evidence="1 2">A10</strain>
    </source>
</reference>
<evidence type="ECO:0000313" key="1">
    <source>
        <dbReference type="EMBL" id="PLO61096.1"/>
    </source>
</evidence>
<proteinExistence type="predicted"/>
<dbReference type="AlphaFoldDB" id="A0A2J5P504"/>
<protein>
    <submittedName>
        <fullName evidence="1">Uncharacterized protein</fullName>
    </submittedName>
</protein>
<sequence>MFDKNLTACVLKSFIKTRFFMIKIDELKEAVSTFDDVSDLNVSNKGVNFKYQGVQTIINTCESDKISANKIIVMNSFKSPESIDSKIMGEKIAEIVNMTSLSPAKTTYVHFPDDGGAFFFRNIFSDKLNALEYNDDVSRRLFLSNLKVVLLGMMLENYNCFYDVKEEASKLCEALNDESK</sequence>
<evidence type="ECO:0000313" key="2">
    <source>
        <dbReference type="Proteomes" id="UP000234667"/>
    </source>
</evidence>
<name>A0A2J5P504_9ENTR</name>
<reference evidence="1 2" key="2">
    <citation type="submission" date="2018-01" db="EMBL/GenBank/DDBJ databases">
        <title>Genomic study of Klebsiella pneumoniae.</title>
        <authorList>
            <person name="Yang Y."/>
            <person name="Bicalho R."/>
        </authorList>
    </citation>
    <scope>NUCLEOTIDE SEQUENCE [LARGE SCALE GENOMIC DNA]</scope>
    <source>
        <strain evidence="1 2">A10</strain>
    </source>
</reference>
<gene>
    <name evidence="1" type="ORF">CWN49_33915</name>
</gene>
<dbReference type="Proteomes" id="UP000234667">
    <property type="component" value="Unassembled WGS sequence"/>
</dbReference>
<dbReference type="EMBL" id="PIDR01001843">
    <property type="protein sequence ID" value="PLO61096.1"/>
    <property type="molecule type" value="Genomic_DNA"/>
</dbReference>